<keyword evidence="7" id="KW-1185">Reference proteome</keyword>
<dbReference type="PANTHER" id="PTHR12526:SF595">
    <property type="entry name" value="BLL5217 PROTEIN"/>
    <property type="match status" value="1"/>
</dbReference>
<dbReference type="PANTHER" id="PTHR12526">
    <property type="entry name" value="GLYCOSYLTRANSFERASE"/>
    <property type="match status" value="1"/>
</dbReference>
<dbReference type="RefSeq" id="WP_136728865.1">
    <property type="nucleotide sequence ID" value="NZ_SUMC01000063.1"/>
</dbReference>
<keyword evidence="3 6" id="KW-0808">Transferase</keyword>
<dbReference type="SUPFAM" id="SSF53756">
    <property type="entry name" value="UDP-Glycosyltransferase/glycogen phosphorylase"/>
    <property type="match status" value="1"/>
</dbReference>
<protein>
    <recommendedName>
        <fullName evidence="1">D-inositol 3-phosphate glycosyltransferase</fullName>
    </recommendedName>
</protein>
<keyword evidence="2" id="KW-0328">Glycosyltransferase</keyword>
<evidence type="ECO:0000259" key="5">
    <source>
        <dbReference type="Pfam" id="PF13439"/>
    </source>
</evidence>
<comment type="caution">
    <text evidence="6">The sequence shown here is derived from an EMBL/GenBank/DDBJ whole genome shotgun (WGS) entry which is preliminary data.</text>
</comment>
<dbReference type="Gene3D" id="3.40.50.2000">
    <property type="entry name" value="Glycogen Phosphorylase B"/>
    <property type="match status" value="2"/>
</dbReference>
<evidence type="ECO:0000256" key="3">
    <source>
        <dbReference type="ARBA" id="ARBA00022679"/>
    </source>
</evidence>
<dbReference type="AlphaFoldDB" id="A0A4U0S2G1"/>
<organism evidence="6 7">
    <name type="scientific">Actinacidiphila oryziradicis</name>
    <dbReference type="NCBI Taxonomy" id="2571141"/>
    <lineage>
        <taxon>Bacteria</taxon>
        <taxon>Bacillati</taxon>
        <taxon>Actinomycetota</taxon>
        <taxon>Actinomycetes</taxon>
        <taxon>Kitasatosporales</taxon>
        <taxon>Streptomycetaceae</taxon>
        <taxon>Actinacidiphila</taxon>
    </lineage>
</organism>
<evidence type="ECO:0000256" key="1">
    <source>
        <dbReference type="ARBA" id="ARBA00021292"/>
    </source>
</evidence>
<sequence length="369" mass="40131">MTLKLPDAPTRFGTASRPLRIAMIAPPWFELPPTAYGGIEAVVADLVDTLSARGHEVTLIGAGRNRTRASRFVAVFEEPPSLRLGEPMPEVLHAAATAEILEDLDYDIVHDHTLAGPLLARCRPTYTVVTAHGPVTGEPGEYLRRLGKTIELVAISDAQRRLNPELNWVGRVHNAIDVRSYPFREVKGDYVLFLGRFSPDKGPHLAIDAAKAAGRRIVLAGKSSEPAEKAFFDREIAPRLDRDVTYVGQADAAFKRELFAGARSLLFPIQWEEPFGIVMIEAMACGTPVVALRRGSVPEVVADGVSGIIVDTPEELPAAIVAAEQLSPAACRAHVLANFDLPALAAGYERVYTTLIEARELHRETAGQR</sequence>
<evidence type="ECO:0000256" key="2">
    <source>
        <dbReference type="ARBA" id="ARBA00022676"/>
    </source>
</evidence>
<evidence type="ECO:0000313" key="6">
    <source>
        <dbReference type="EMBL" id="TKA02197.1"/>
    </source>
</evidence>
<proteinExistence type="predicted"/>
<dbReference type="GO" id="GO:0016757">
    <property type="term" value="F:glycosyltransferase activity"/>
    <property type="evidence" value="ECO:0007669"/>
    <property type="project" value="UniProtKB-KW"/>
</dbReference>
<dbReference type="InterPro" id="IPR001296">
    <property type="entry name" value="Glyco_trans_1"/>
</dbReference>
<evidence type="ECO:0000313" key="7">
    <source>
        <dbReference type="Proteomes" id="UP000305778"/>
    </source>
</evidence>
<dbReference type="Pfam" id="PF13439">
    <property type="entry name" value="Glyco_transf_4"/>
    <property type="match status" value="1"/>
</dbReference>
<dbReference type="Proteomes" id="UP000305778">
    <property type="component" value="Unassembled WGS sequence"/>
</dbReference>
<accession>A0A4U0S2G1</accession>
<name>A0A4U0S2G1_9ACTN</name>
<dbReference type="OrthoDB" id="9809227at2"/>
<feature type="domain" description="Glycosyl transferase family 1" evidence="4">
    <location>
        <begin position="187"/>
        <end position="320"/>
    </location>
</feature>
<dbReference type="CDD" id="cd03802">
    <property type="entry name" value="GT4_AviGT4-like"/>
    <property type="match status" value="1"/>
</dbReference>
<dbReference type="InterPro" id="IPR028098">
    <property type="entry name" value="Glyco_trans_4-like_N"/>
</dbReference>
<reference evidence="6 7" key="1">
    <citation type="submission" date="2019-04" db="EMBL/GenBank/DDBJ databases">
        <title>Streptomyces oryziradicis sp. nov., a novel actinomycete isolated from rhizosphere soil of rice (Oryza sativa L.).</title>
        <authorList>
            <person name="Li C."/>
        </authorList>
    </citation>
    <scope>NUCLEOTIDE SEQUENCE [LARGE SCALE GENOMIC DNA]</scope>
    <source>
        <strain evidence="6 7">NEAU-C40</strain>
    </source>
</reference>
<gene>
    <name evidence="6" type="ORF">FCI23_38815</name>
</gene>
<dbReference type="EMBL" id="SUMC01000063">
    <property type="protein sequence ID" value="TKA02197.1"/>
    <property type="molecule type" value="Genomic_DNA"/>
</dbReference>
<evidence type="ECO:0000259" key="4">
    <source>
        <dbReference type="Pfam" id="PF00534"/>
    </source>
</evidence>
<dbReference type="Pfam" id="PF00534">
    <property type="entry name" value="Glycos_transf_1"/>
    <property type="match status" value="1"/>
</dbReference>
<feature type="domain" description="Glycosyltransferase subfamily 4-like N-terminal" evidence="5">
    <location>
        <begin position="36"/>
        <end position="143"/>
    </location>
</feature>